<feature type="signal peptide" evidence="1">
    <location>
        <begin position="1"/>
        <end position="34"/>
    </location>
</feature>
<organism evidence="2 3">
    <name type="scientific">Amnibacterium endophyticum</name>
    <dbReference type="NCBI Taxonomy" id="2109337"/>
    <lineage>
        <taxon>Bacteria</taxon>
        <taxon>Bacillati</taxon>
        <taxon>Actinomycetota</taxon>
        <taxon>Actinomycetes</taxon>
        <taxon>Micrococcales</taxon>
        <taxon>Microbacteriaceae</taxon>
        <taxon>Amnibacterium</taxon>
    </lineage>
</organism>
<keyword evidence="3" id="KW-1185">Reference proteome</keyword>
<evidence type="ECO:0000313" key="3">
    <source>
        <dbReference type="Proteomes" id="UP001597347"/>
    </source>
</evidence>
<name>A0ABW4LBI9_9MICO</name>
<dbReference type="Proteomes" id="UP001597347">
    <property type="component" value="Unassembled WGS sequence"/>
</dbReference>
<comment type="caution">
    <text evidence="2">The sequence shown here is derived from an EMBL/GenBank/DDBJ whole genome shotgun (WGS) entry which is preliminary data.</text>
</comment>
<reference evidence="3" key="1">
    <citation type="journal article" date="2019" name="Int. J. Syst. Evol. Microbiol.">
        <title>The Global Catalogue of Microorganisms (GCM) 10K type strain sequencing project: providing services to taxonomists for standard genome sequencing and annotation.</title>
        <authorList>
            <consortium name="The Broad Institute Genomics Platform"/>
            <consortium name="The Broad Institute Genome Sequencing Center for Infectious Disease"/>
            <person name="Wu L."/>
            <person name="Ma J."/>
        </authorList>
    </citation>
    <scope>NUCLEOTIDE SEQUENCE [LARGE SCALE GENOMIC DNA]</scope>
    <source>
        <strain evidence="3">CGMCC 1.12471</strain>
    </source>
</reference>
<proteinExistence type="predicted"/>
<accession>A0ABW4LBI9</accession>
<dbReference type="RefSeq" id="WP_377932259.1">
    <property type="nucleotide sequence ID" value="NZ_JBHUEA010000004.1"/>
</dbReference>
<dbReference type="EMBL" id="JBHUEA010000004">
    <property type="protein sequence ID" value="MFD1720691.1"/>
    <property type="molecule type" value="Genomic_DNA"/>
</dbReference>
<evidence type="ECO:0000256" key="1">
    <source>
        <dbReference type="SAM" id="SignalP"/>
    </source>
</evidence>
<gene>
    <name evidence="2" type="ORF">ACFSBI_03955</name>
</gene>
<evidence type="ECO:0000313" key="2">
    <source>
        <dbReference type="EMBL" id="MFD1720691.1"/>
    </source>
</evidence>
<protein>
    <submittedName>
        <fullName evidence="2">Uncharacterized protein</fullName>
    </submittedName>
</protein>
<keyword evidence="1" id="KW-0732">Signal</keyword>
<sequence length="234" mass="25099">MNFLTSVRGSSARVAAAAVLAAALAMAPLTSASASSVDSSTSGSTAPTWRLPTKLPVPKIVAALQKKTGATPPVWTSSDDNMVFNKGLIVHRDYSMWFVNQDTKAKSYKSAIALASKTLEKNHYTLASAAFNKKLSKKSGLKWSSLKGFYAAVYHNGKYIVVVNTGSTSMIDGKWSNKKSDLTYQLYFNFIRLADAKKARATCFRSADPNNYAAPGAKRVALKLCQKAGIAVGD</sequence>
<feature type="chain" id="PRO_5046991105" evidence="1">
    <location>
        <begin position="35"/>
        <end position="234"/>
    </location>
</feature>